<evidence type="ECO:0000256" key="2">
    <source>
        <dbReference type="ARBA" id="ARBA00022989"/>
    </source>
</evidence>
<dbReference type="HOGENOM" id="CLU_008489_1_0_7"/>
<dbReference type="InterPro" id="IPR036259">
    <property type="entry name" value="MFS_trans_sf"/>
</dbReference>
<dbReference type="eggNOG" id="COG0318">
    <property type="taxonomic scope" value="Bacteria"/>
</dbReference>
<dbReference type="SUPFAM" id="SSF69593">
    <property type="entry name" value="Glycerol-3-phosphate (1)-acyltransferase"/>
    <property type="match status" value="1"/>
</dbReference>
<feature type="transmembrane region" description="Helical" evidence="4">
    <location>
        <begin position="226"/>
        <end position="251"/>
    </location>
</feature>
<dbReference type="InterPro" id="IPR002123">
    <property type="entry name" value="Plipid/glycerol_acylTrfase"/>
</dbReference>
<dbReference type="Pfam" id="PF13193">
    <property type="entry name" value="AMP-binding_C"/>
    <property type="match status" value="1"/>
</dbReference>
<dbReference type="Pfam" id="PF07690">
    <property type="entry name" value="MFS_1"/>
    <property type="match status" value="1"/>
</dbReference>
<dbReference type="PANTHER" id="PTHR43767:SF10">
    <property type="entry name" value="SURFACTIN SYNTHASE SUBUNIT 1"/>
    <property type="match status" value="1"/>
</dbReference>
<dbReference type="EnsemblBacteria" id="AAR36421">
    <property type="protein sequence ID" value="AAR36421"/>
    <property type="gene ID" value="GSU3029"/>
</dbReference>
<keyword evidence="2 4" id="KW-1133">Transmembrane helix</keyword>
<dbReference type="InterPro" id="IPR025110">
    <property type="entry name" value="AMP-bd_C"/>
</dbReference>
<keyword evidence="6" id="KW-0808">Transferase</keyword>
<dbReference type="FunCoup" id="Q748H3">
    <property type="interactions" value="134"/>
</dbReference>
<dbReference type="eggNOG" id="COG2814">
    <property type="taxonomic scope" value="Bacteria"/>
</dbReference>
<dbReference type="InParanoid" id="Q748H3"/>
<dbReference type="PROSITE" id="PS00455">
    <property type="entry name" value="AMP_BINDING"/>
    <property type="match status" value="1"/>
</dbReference>
<proteinExistence type="predicted"/>
<name>Q748H3_GEOSL</name>
<feature type="transmembrane region" description="Helical" evidence="4">
    <location>
        <begin position="176"/>
        <end position="195"/>
    </location>
</feature>
<dbReference type="RefSeq" id="WP_010943656.1">
    <property type="nucleotide sequence ID" value="NC_002939.5"/>
</dbReference>
<dbReference type="SUPFAM" id="SSF103473">
    <property type="entry name" value="MFS general substrate transporter"/>
    <property type="match status" value="1"/>
</dbReference>
<feature type="transmembrane region" description="Helical" evidence="4">
    <location>
        <begin position="380"/>
        <end position="400"/>
    </location>
</feature>
<reference evidence="6 7" key="2">
    <citation type="journal article" date="2012" name="BMC Genomics">
        <title>Comparative genomic analysis of Geobacter sulfurreducens KN400, a strain with enhanced capacity for extracellular electron transfer and electricity production.</title>
        <authorList>
            <person name="Butler J.E."/>
            <person name="Young N.D."/>
            <person name="Aklujkar M."/>
            <person name="Lovley D.R."/>
        </authorList>
    </citation>
    <scope>NUCLEOTIDE SEQUENCE [LARGE SCALE GENOMIC DNA]</scope>
    <source>
        <strain evidence="7">ATCC 51573 / DSM 12127 / PCA</strain>
    </source>
</reference>
<keyword evidence="6" id="KW-0436">Ligase</keyword>
<evidence type="ECO:0000256" key="3">
    <source>
        <dbReference type="ARBA" id="ARBA00023136"/>
    </source>
</evidence>
<dbReference type="KEGG" id="gsu:GSU3029"/>
<dbReference type="PROSITE" id="PS50850">
    <property type="entry name" value="MFS"/>
    <property type="match status" value="1"/>
</dbReference>
<feature type="transmembrane region" description="Helical" evidence="4">
    <location>
        <begin position="407"/>
        <end position="424"/>
    </location>
</feature>
<dbReference type="GO" id="GO:0016020">
    <property type="term" value="C:membrane"/>
    <property type="evidence" value="ECO:0000318"/>
    <property type="project" value="GO_Central"/>
</dbReference>
<dbReference type="OrthoDB" id="9799237at2"/>
<feature type="transmembrane region" description="Helical" evidence="4">
    <location>
        <begin position="263"/>
        <end position="281"/>
    </location>
</feature>
<dbReference type="EMBL" id="AE017180">
    <property type="protein sequence ID" value="AAR36421.1"/>
    <property type="molecule type" value="Genomic_DNA"/>
</dbReference>
<dbReference type="Pfam" id="PF00501">
    <property type="entry name" value="AMP-binding"/>
    <property type="match status" value="1"/>
</dbReference>
<dbReference type="SMART" id="SM00563">
    <property type="entry name" value="PlsC"/>
    <property type="match status" value="1"/>
</dbReference>
<feature type="transmembrane region" description="Helical" evidence="4">
    <location>
        <begin position="352"/>
        <end position="374"/>
    </location>
</feature>
<dbReference type="AlphaFoldDB" id="Q748H3"/>
<evidence type="ECO:0000256" key="4">
    <source>
        <dbReference type="SAM" id="Phobius"/>
    </source>
</evidence>
<dbReference type="CDD" id="cd05909">
    <property type="entry name" value="AAS_C"/>
    <property type="match status" value="1"/>
</dbReference>
<organism evidence="6 7">
    <name type="scientific">Geobacter sulfurreducens (strain ATCC 51573 / DSM 12127 / PCA)</name>
    <dbReference type="NCBI Taxonomy" id="243231"/>
    <lineage>
        <taxon>Bacteria</taxon>
        <taxon>Pseudomonadati</taxon>
        <taxon>Thermodesulfobacteriota</taxon>
        <taxon>Desulfuromonadia</taxon>
        <taxon>Geobacterales</taxon>
        <taxon>Geobacteraceae</taxon>
        <taxon>Geobacter</taxon>
    </lineage>
</organism>
<dbReference type="GO" id="GO:0022857">
    <property type="term" value="F:transmembrane transporter activity"/>
    <property type="evidence" value="ECO:0007669"/>
    <property type="project" value="InterPro"/>
</dbReference>
<feature type="transmembrane region" description="Helical" evidence="4">
    <location>
        <begin position="151"/>
        <end position="170"/>
    </location>
</feature>
<dbReference type="SMR" id="Q748H3"/>
<dbReference type="Pfam" id="PF01553">
    <property type="entry name" value="Acyltransferase"/>
    <property type="match status" value="1"/>
</dbReference>
<accession>Q748H3</accession>
<feature type="transmembrane region" description="Helical" evidence="4">
    <location>
        <begin position="20"/>
        <end position="41"/>
    </location>
</feature>
<dbReference type="eggNOG" id="COG0204">
    <property type="taxonomic scope" value="Bacteria"/>
</dbReference>
<dbReference type="InterPro" id="IPR042099">
    <property type="entry name" value="ANL_N_sf"/>
</dbReference>
<dbReference type="Gene3D" id="3.40.50.12780">
    <property type="entry name" value="N-terminal domain of ligase-like"/>
    <property type="match status" value="1"/>
</dbReference>
<feature type="domain" description="Major facilitator superfamily (MFS) profile" evidence="5">
    <location>
        <begin position="14"/>
        <end position="408"/>
    </location>
</feature>
<keyword evidence="3 4" id="KW-0472">Membrane</keyword>
<dbReference type="GO" id="GO:0016746">
    <property type="term" value="F:acyltransferase activity"/>
    <property type="evidence" value="ECO:0007669"/>
    <property type="project" value="UniProtKB-KW"/>
</dbReference>
<dbReference type="InterPro" id="IPR011701">
    <property type="entry name" value="MFS"/>
</dbReference>
<sequence length="1136" mass="121122">MNSTDTGTDTLPSSFKRLNLAQALGALNDNVIKLIIVFFLISHFGQERAATVAAIGSAAFVAPFLFFSALAGSLADRFPKGWIIVRVKALEVGIALLAVAGLLIASPLLLGAVIFLLGTHSALFAPAKYGVVPELVAREELSRANSLLEMWSFLAIVGGTALAPFLVQLAGGRHGVALLAGVAVALCGLLVARTLPETSAAAPERQVVLSPAAYWRTLRSLKHDGYLLLAVLGAAYFLFVGAFCQLNLLPYGMKLLGLPEEQSGYLFVAAAVGIGVGSLLAGRLSGRTVEFGVVPIGAAGLTLCSFLLATLPAHLPSVLVAVTLFGMSAGLFIVPLQSFIQLRAPADRRGEILAASTFLSWVGVLLASALLWTLTGPLGISPAGCFGVLGAITLVLTLATLRVLPDFLLRFVALVAMRLCYRLAVIDDRHVPVEGGALLVANHVSWLDALLLIATQQRRIRFVMEREIYRTPVLKQLCSLMGVIPVSSKDGRKGLLEFIASARGALDQGYLVCIFAEGAITRNGMLNQFKGGFERIVRGTSHPIIPVYIGGAWGSILSYAHGKLLSRFPSLLPYRVTVLFGAPLRAGSSVHDVRRAVMELSCAWFQTRKSRRRPLGELFAETARENWHRLAVADTGGRELTYGRALTGAVALAARLKPFTAGQEMAGVCLPPTVAGALVNLALTLNGTVPVNLNYTASADGIRSSLDQCGIKVTITSRRFQEKLGSLPEFPGVLYVEDLLAGLTGGDKCQAFLKARFLPLRLLAGKAGFSADQPATVIFSSGSTGEPKGVMLSHHNIISNLEALRMVFRATRRDNICSALPFFHSLGFTGTLWLPLLSGFSVVYHANPLDGETIAATVRERRSTLLIATPTFLMAYLRRAKPEDFASLRLVITGAEKLKPKLADSFQEKFGIRPMEGYGATELSPVISLSLPDVEIDGVRQAGFREGSVGLPVPGVVVKIVEPETLEPVAEGVTGLILVKGPNVMLGYLGKPEKTAEVIRDGWYVTGDLGYLDDHGFLHITDRLSRFSKVAGEMVPHGAVEDALHVRLGQAGLVAVTGVPDERKGERIVVVYTPEAGDAETLHRFMTESELPNLWKPARDCYVAVETLPVLGTGKLDLRGVRAVALAAVGLGGGSV</sequence>
<dbReference type="InterPro" id="IPR050237">
    <property type="entry name" value="ATP-dep_AMP-bd_enzyme"/>
</dbReference>
<gene>
    <name evidence="6" type="ordered locus">GSU3029</name>
</gene>
<dbReference type="InterPro" id="IPR020845">
    <property type="entry name" value="AMP-binding_CS"/>
</dbReference>
<dbReference type="Proteomes" id="UP000000577">
    <property type="component" value="Chromosome"/>
</dbReference>
<feature type="transmembrane region" description="Helical" evidence="4">
    <location>
        <begin position="53"/>
        <end position="74"/>
    </location>
</feature>
<dbReference type="PATRIC" id="fig|243231.5.peg.3054"/>
<evidence type="ECO:0000259" key="5">
    <source>
        <dbReference type="PROSITE" id="PS50850"/>
    </source>
</evidence>
<evidence type="ECO:0000256" key="1">
    <source>
        <dbReference type="ARBA" id="ARBA00022692"/>
    </source>
</evidence>
<dbReference type="SUPFAM" id="SSF56801">
    <property type="entry name" value="Acetyl-CoA synthetase-like"/>
    <property type="match status" value="1"/>
</dbReference>
<protein>
    <submittedName>
        <fullName evidence="6">[acyl-]glycerolphosphate acyltransferase and acyl-(Acyl carrier protein) ligase, major facilitator superfamily domain-containing</fullName>
    </submittedName>
</protein>
<keyword evidence="6" id="KW-0012">Acyltransferase</keyword>
<feature type="transmembrane region" description="Helical" evidence="4">
    <location>
        <begin position="94"/>
        <end position="118"/>
    </location>
</feature>
<evidence type="ECO:0000313" key="7">
    <source>
        <dbReference type="Proteomes" id="UP000000577"/>
    </source>
</evidence>
<dbReference type="InterPro" id="IPR045851">
    <property type="entry name" value="AMP-bd_C_sf"/>
</dbReference>
<dbReference type="CDD" id="cd07989">
    <property type="entry name" value="LPLAT_AGPAT-like"/>
    <property type="match status" value="1"/>
</dbReference>
<keyword evidence="1 4" id="KW-0812">Transmembrane</keyword>
<feature type="transmembrane region" description="Helical" evidence="4">
    <location>
        <begin position="293"/>
        <end position="312"/>
    </location>
</feature>
<dbReference type="Gene3D" id="3.30.300.30">
    <property type="match status" value="1"/>
</dbReference>
<dbReference type="InterPro" id="IPR020846">
    <property type="entry name" value="MFS_dom"/>
</dbReference>
<feature type="transmembrane region" description="Helical" evidence="4">
    <location>
        <begin position="318"/>
        <end position="340"/>
    </location>
</feature>
<dbReference type="NCBIfam" id="NF006386">
    <property type="entry name" value="PRK08633.1"/>
    <property type="match status" value="1"/>
</dbReference>
<dbReference type="Gene3D" id="1.20.1250.20">
    <property type="entry name" value="MFS general substrate transporter like domains"/>
    <property type="match status" value="1"/>
</dbReference>
<dbReference type="CDD" id="cd06173">
    <property type="entry name" value="MFS_MefA_like"/>
    <property type="match status" value="1"/>
</dbReference>
<dbReference type="STRING" id="243231.GSU3029"/>
<reference evidence="6 7" key="1">
    <citation type="journal article" date="2003" name="Science">
        <title>Genome of Geobacter sulfurreducens: metal reduction in subsurface environments.</title>
        <authorList>
            <person name="Methe B.A."/>
            <person name="Nelson K.E."/>
            <person name="Eisen J.A."/>
            <person name="Paulsen I.T."/>
            <person name="Nelson W."/>
            <person name="Heidelberg J.F."/>
            <person name="Wu D."/>
            <person name="Wu M."/>
            <person name="Ward N."/>
            <person name="Beanan M.J."/>
            <person name="Dodson R.J."/>
            <person name="Madupu R."/>
            <person name="Brinkac L.M."/>
            <person name="Daugherty S.C."/>
            <person name="DeBoy R.T."/>
            <person name="Durkin A.S."/>
            <person name="Gwinn M."/>
            <person name="Kolonay J.F."/>
            <person name="Sullivan S.A."/>
            <person name="Haft D.H."/>
            <person name="Selengut J."/>
            <person name="Davidsen T.M."/>
            <person name="Zafar N."/>
            <person name="White O."/>
            <person name="Tran B."/>
            <person name="Romero C."/>
            <person name="Forberger H.A."/>
            <person name="Weidman J."/>
            <person name="Khouri H."/>
            <person name="Feldblyum T.V."/>
            <person name="Utterback T.R."/>
            <person name="Van Aken S.E."/>
            <person name="Lovley D.R."/>
            <person name="Fraser C.M."/>
        </authorList>
    </citation>
    <scope>NUCLEOTIDE SEQUENCE [LARGE SCALE GENOMIC DNA]</scope>
    <source>
        <strain evidence="7">ATCC 51573 / DSM 12127 / PCA</strain>
    </source>
</reference>
<dbReference type="GO" id="GO:0004467">
    <property type="term" value="F:long-chain fatty acid-CoA ligase activity"/>
    <property type="evidence" value="ECO:0000318"/>
    <property type="project" value="GO_Central"/>
</dbReference>
<keyword evidence="7" id="KW-1185">Reference proteome</keyword>
<dbReference type="PANTHER" id="PTHR43767">
    <property type="entry name" value="LONG-CHAIN-FATTY-ACID--COA LIGASE"/>
    <property type="match status" value="1"/>
</dbReference>
<dbReference type="InterPro" id="IPR000873">
    <property type="entry name" value="AMP-dep_synth/lig_dom"/>
</dbReference>
<evidence type="ECO:0000313" key="6">
    <source>
        <dbReference type="EMBL" id="AAR36421.1"/>
    </source>
</evidence>